<evidence type="ECO:0000313" key="3">
    <source>
        <dbReference type="Proteomes" id="UP000887568"/>
    </source>
</evidence>
<organism evidence="2 3">
    <name type="scientific">Patiria miniata</name>
    <name type="common">Bat star</name>
    <name type="synonym">Asterina miniata</name>
    <dbReference type="NCBI Taxonomy" id="46514"/>
    <lineage>
        <taxon>Eukaryota</taxon>
        <taxon>Metazoa</taxon>
        <taxon>Echinodermata</taxon>
        <taxon>Eleutherozoa</taxon>
        <taxon>Asterozoa</taxon>
        <taxon>Asteroidea</taxon>
        <taxon>Valvatacea</taxon>
        <taxon>Valvatida</taxon>
        <taxon>Asterinidae</taxon>
        <taxon>Patiria</taxon>
    </lineage>
</organism>
<dbReference type="EnsemblMetazoa" id="XM_038202545.1">
    <property type="protein sequence ID" value="XP_038058473.1"/>
    <property type="gene ID" value="LOC119729799"/>
</dbReference>
<dbReference type="Proteomes" id="UP000887568">
    <property type="component" value="Unplaced"/>
</dbReference>
<protein>
    <submittedName>
        <fullName evidence="2">Uncharacterized protein</fullName>
    </submittedName>
</protein>
<dbReference type="RefSeq" id="XP_038058473.1">
    <property type="nucleotide sequence ID" value="XM_038202545.1"/>
</dbReference>
<dbReference type="InterPro" id="IPR032675">
    <property type="entry name" value="LRR_dom_sf"/>
</dbReference>
<evidence type="ECO:0000313" key="2">
    <source>
        <dbReference type="EnsemblMetazoa" id="XP_038058473.1"/>
    </source>
</evidence>
<dbReference type="PANTHER" id="PTHR24114">
    <property type="entry name" value="LEUCINE RICH REPEAT FAMILY PROTEIN"/>
    <property type="match status" value="1"/>
</dbReference>
<dbReference type="RefSeq" id="XP_038058472.1">
    <property type="nucleotide sequence ID" value="XM_038202544.1"/>
</dbReference>
<accession>A0A914A3Q5</accession>
<feature type="region of interest" description="Disordered" evidence="1">
    <location>
        <begin position="1"/>
        <end position="52"/>
    </location>
</feature>
<proteinExistence type="predicted"/>
<dbReference type="InterPro" id="IPR052394">
    <property type="entry name" value="LRR-containing"/>
</dbReference>
<dbReference type="PANTHER" id="PTHR24114:SF2">
    <property type="entry name" value="F-BOX DOMAIN-CONTAINING PROTEIN-RELATED"/>
    <property type="match status" value="1"/>
</dbReference>
<dbReference type="Pfam" id="PF13516">
    <property type="entry name" value="LRR_6"/>
    <property type="match status" value="3"/>
</dbReference>
<dbReference type="RefSeq" id="XP_038058474.1">
    <property type="nucleotide sequence ID" value="XM_038202546.1"/>
</dbReference>
<feature type="region of interest" description="Disordered" evidence="1">
    <location>
        <begin position="87"/>
        <end position="114"/>
    </location>
</feature>
<dbReference type="InterPro" id="IPR001611">
    <property type="entry name" value="Leu-rich_rpt"/>
</dbReference>
<dbReference type="GeneID" id="119729799"/>
<dbReference type="EnsemblMetazoa" id="XM_038202547.1">
    <property type="protein sequence ID" value="XP_038058475.1"/>
    <property type="gene ID" value="LOC119729799"/>
</dbReference>
<dbReference type="RefSeq" id="XP_038058471.1">
    <property type="nucleotide sequence ID" value="XM_038202543.1"/>
</dbReference>
<keyword evidence="3" id="KW-1185">Reference proteome</keyword>
<sequence>MVQENKSASPVGSLNCHGVNNDSVQSQSAVREFTSQDMAEKQTKNQSDAMDEINGKTEIVESFRQVEVSETNLDQGQVVNAGIPSLNANTIHQEPPNQIPNPPDNNEADSVSQSQAVIEQEAGDQLEAHQARFSQGMRSYCRLVDPSWLLGLANPHVRSLTLERAPAGLGFPFRQLLTRLTGITELNLSGNQLGPQAFRVITLGMCHNKTIKTLDISNNCTDTDSSECLGKMLSANCTLVRLDVSSNQLGRDFFSRCIGPSLGSNTTLKTLRASSCGFTDLDVMMDNLTRNGTLEELDVSHNQMRDSNVFSSNLKAVLQSPTCRLRSFHLRNCGLQTTA</sequence>
<dbReference type="OrthoDB" id="120976at2759"/>
<feature type="compositionally biased region" description="Polar residues" evidence="1">
    <location>
        <begin position="1"/>
        <end position="37"/>
    </location>
</feature>
<dbReference type="EnsemblMetazoa" id="XM_038202543.1">
    <property type="protein sequence ID" value="XP_038058471.1"/>
    <property type="gene ID" value="LOC119729799"/>
</dbReference>
<dbReference type="SUPFAM" id="SSF52047">
    <property type="entry name" value="RNI-like"/>
    <property type="match status" value="1"/>
</dbReference>
<dbReference type="EnsemblMetazoa" id="XM_038202546.1">
    <property type="protein sequence ID" value="XP_038058474.1"/>
    <property type="gene ID" value="LOC119729799"/>
</dbReference>
<reference evidence="2" key="1">
    <citation type="submission" date="2022-11" db="UniProtKB">
        <authorList>
            <consortium name="EnsemblMetazoa"/>
        </authorList>
    </citation>
    <scope>IDENTIFICATION</scope>
</reference>
<dbReference type="AlphaFoldDB" id="A0A914A3Q5"/>
<dbReference type="EnsemblMetazoa" id="XM_038202544.1">
    <property type="protein sequence ID" value="XP_038058472.1"/>
    <property type="gene ID" value="LOC119729799"/>
</dbReference>
<dbReference type="Gene3D" id="3.80.10.10">
    <property type="entry name" value="Ribonuclease Inhibitor"/>
    <property type="match status" value="1"/>
</dbReference>
<evidence type="ECO:0000256" key="1">
    <source>
        <dbReference type="SAM" id="MobiDB-lite"/>
    </source>
</evidence>
<dbReference type="RefSeq" id="XP_038058475.1">
    <property type="nucleotide sequence ID" value="XM_038202547.1"/>
</dbReference>
<name>A0A914A3Q5_PATMI</name>